<dbReference type="Proteomes" id="UP000228948">
    <property type="component" value="Chromosome"/>
</dbReference>
<dbReference type="RefSeq" id="WP_071479560.1">
    <property type="nucleotide sequence ID" value="NZ_CP024899.1"/>
</dbReference>
<dbReference type="STRING" id="441209.GCA_001870665_00382"/>
<proteinExistence type="predicted"/>
<dbReference type="AlphaFoldDB" id="A0A2K8K7T2"/>
<name>A0A2K8K7T2_9RHOB</name>
<accession>A0A2K8K7T2</accession>
<evidence type="ECO:0000313" key="2">
    <source>
        <dbReference type="Proteomes" id="UP000228948"/>
    </source>
</evidence>
<dbReference type="KEGG" id="rbg:BG454_06425"/>
<gene>
    <name evidence="1" type="ORF">BG454_06425</name>
</gene>
<protein>
    <submittedName>
        <fullName evidence="1">Uncharacterized protein</fullName>
    </submittedName>
</protein>
<evidence type="ECO:0000313" key="1">
    <source>
        <dbReference type="EMBL" id="ATX65504.1"/>
    </source>
</evidence>
<sequence length="161" mass="18785">MTTNDFMPIERFYALKSTFERIWGKDTYLELKHCSDLKVWKKYCERTLRVTEMAAAETVRIADDEWHKGLSEIIQHGIRGVKAAKSFDELFQYFAAAYTEVSFHQMGFMPSVHLATRSQLRKGTWCLDRYRSVQYVQNADQKAHLAKRLQGRKKQADPDGA</sequence>
<reference evidence="1 2" key="1">
    <citation type="submission" date="2017-11" db="EMBL/GenBank/DDBJ databases">
        <title>Revised Sequence and Annotation of the Rhodobaca barguzinensis strain alga05 Genome.</title>
        <authorList>
            <person name="Kopejtka K."/>
            <person name="Tomasch J.M."/>
            <person name="Bunk B."/>
            <person name="Koblizek M."/>
        </authorList>
    </citation>
    <scope>NUCLEOTIDE SEQUENCE [LARGE SCALE GENOMIC DNA]</scope>
    <source>
        <strain evidence="2">alga05</strain>
    </source>
</reference>
<dbReference type="EMBL" id="CP024899">
    <property type="protein sequence ID" value="ATX65504.1"/>
    <property type="molecule type" value="Genomic_DNA"/>
</dbReference>
<keyword evidence="2" id="KW-1185">Reference proteome</keyword>
<organism evidence="1 2">
    <name type="scientific">Roseinatronobacter bogoriensis subsp. barguzinensis</name>
    <dbReference type="NCBI Taxonomy" id="441209"/>
    <lineage>
        <taxon>Bacteria</taxon>
        <taxon>Pseudomonadati</taxon>
        <taxon>Pseudomonadota</taxon>
        <taxon>Alphaproteobacteria</taxon>
        <taxon>Rhodobacterales</taxon>
        <taxon>Paracoccaceae</taxon>
        <taxon>Roseinatronobacter</taxon>
    </lineage>
</organism>